<keyword evidence="1" id="KW-0175">Coiled coil</keyword>
<evidence type="ECO:0000256" key="1">
    <source>
        <dbReference type="SAM" id="Coils"/>
    </source>
</evidence>
<dbReference type="InterPro" id="IPR011335">
    <property type="entry name" value="Restrct_endonuc-II-like"/>
</dbReference>
<sequence>MISFIEQVLQELLSRNANISETTFILPSKRAGASLVNRLSRLSSKPMFAPRVLSIEDFSEEIAGLKSIDNITALFEFYSAYRACTPKDQCESFETFSAWAQTLLYDFNEIDRYLIDYKTFFGYLGDIQEMNHWYLQEEKTPLMENYLLFWNKLPDYYEALQKQLEEKELAYQGMVYRRASERISEYAGRVAGPFVFIGFNALNTAEQNIFQFLLEAGKAEVFWDIDEVFLQDEQHDVSLFLRNYLKSWPYFKNHKPQFISRSYSEPKDIKMIGVPKNIGQAKYVGELLSKLSPEELKETAVVLGDESLLLPVLNSLPPNVEEVNITMGFALQNAPVAFLLEHLLKIHTVQGDGTHYYKDLMLVLSHPLVQQVTGGFSRRLLENIRKENLVYIKEEDLFKAVPTEFKPLFTACFGDWKNDPKIALQNLQGLIMIFKDRMDSDRDKITLEFLYQLHLLLNQINNLVSEYPYIDSIKILFSVYKDFLSSKTVDFRGKPFSGLQLMGMLESRVLDFKNVILTSVNEGVLPAGKSSNSFIPFDLKCAYKLPTYKEKDAVYTYHFYHLLQRAKQVHLLYNTESDGLNAGEKSRFLLQLEMEAQKDHNIQNFNISPVVPPVSAQLKTVHKSAEVIAKLKARAAEGFSPSALTTYIRNPLDFYKQYVLGIREREEVEETVAYNTLGTVVHDTLEVFYRNMLEEQVTVEKLEEALDNSNAEIERQFREHYTKAPLNNGQNLLIFEVARRYVRNFLRSEIVHIKEGNTIKILKIEDRLKVQIPIEELDFPVFLKGTVDRVDEFNGKMRIIDYKTGKVEQNKVEVVDWEEISLDYDKYSKPFQILTYALMMNEDSPLPQDLEAGIISFKNLKAGFLQFCKKDKKGYGAKKDINITSDTLAEFKIQLKNLILEICDPEVPFVEKEIKQHSW</sequence>
<feature type="coiled-coil region" evidence="1">
    <location>
        <begin position="692"/>
        <end position="719"/>
    </location>
</feature>
<evidence type="ECO:0000259" key="2">
    <source>
        <dbReference type="Pfam" id="PF12705"/>
    </source>
</evidence>
<dbReference type="Pfam" id="PF12705">
    <property type="entry name" value="PDDEXK_1"/>
    <property type="match status" value="1"/>
</dbReference>
<accession>A0A9X3CZC3</accession>
<dbReference type="Proteomes" id="UP001148482">
    <property type="component" value="Unassembled WGS sequence"/>
</dbReference>
<protein>
    <submittedName>
        <fullName evidence="3">PD-(D/E)XK nuclease family protein</fullName>
    </submittedName>
</protein>
<gene>
    <name evidence="3" type="ORF">OQ279_15320</name>
</gene>
<dbReference type="EMBL" id="JAPJDA010000029">
    <property type="protein sequence ID" value="MCX2839516.1"/>
    <property type="molecule type" value="Genomic_DNA"/>
</dbReference>
<reference evidence="3" key="1">
    <citation type="submission" date="2022-11" db="EMBL/GenBank/DDBJ databases">
        <title>Salinimicrobium profundisediminis sp. nov., isolated from deep-sea sediment of the Mariana Trench.</title>
        <authorList>
            <person name="Fu H."/>
        </authorList>
    </citation>
    <scope>NUCLEOTIDE SEQUENCE</scope>
    <source>
        <strain evidence="3">MT39</strain>
    </source>
</reference>
<feature type="domain" description="PD-(D/E)XK endonuclease-like" evidence="2">
    <location>
        <begin position="639"/>
        <end position="911"/>
    </location>
</feature>
<dbReference type="SUPFAM" id="SSF52540">
    <property type="entry name" value="P-loop containing nucleoside triphosphate hydrolases"/>
    <property type="match status" value="1"/>
</dbReference>
<dbReference type="Gene3D" id="3.90.320.10">
    <property type="match status" value="1"/>
</dbReference>
<dbReference type="InterPro" id="IPR027417">
    <property type="entry name" value="P-loop_NTPase"/>
</dbReference>
<dbReference type="RefSeq" id="WP_266070883.1">
    <property type="nucleotide sequence ID" value="NZ_JAPJDA010000029.1"/>
</dbReference>
<dbReference type="InterPro" id="IPR011604">
    <property type="entry name" value="PDDEXK-like_dom_sf"/>
</dbReference>
<dbReference type="AlphaFoldDB" id="A0A9X3CZC3"/>
<organism evidence="3 4">
    <name type="scientific">Salinimicrobium profundisediminis</name>
    <dbReference type="NCBI Taxonomy" id="2994553"/>
    <lineage>
        <taxon>Bacteria</taxon>
        <taxon>Pseudomonadati</taxon>
        <taxon>Bacteroidota</taxon>
        <taxon>Flavobacteriia</taxon>
        <taxon>Flavobacteriales</taxon>
        <taxon>Flavobacteriaceae</taxon>
        <taxon>Salinimicrobium</taxon>
    </lineage>
</organism>
<keyword evidence="4" id="KW-1185">Reference proteome</keyword>
<proteinExistence type="predicted"/>
<comment type="caution">
    <text evidence="3">The sequence shown here is derived from an EMBL/GenBank/DDBJ whole genome shotgun (WGS) entry which is preliminary data.</text>
</comment>
<dbReference type="InterPro" id="IPR038726">
    <property type="entry name" value="PDDEXK_AddAB-type"/>
</dbReference>
<name>A0A9X3CZC3_9FLAO</name>
<evidence type="ECO:0000313" key="3">
    <source>
        <dbReference type="EMBL" id="MCX2839516.1"/>
    </source>
</evidence>
<dbReference type="SUPFAM" id="SSF52980">
    <property type="entry name" value="Restriction endonuclease-like"/>
    <property type="match status" value="1"/>
</dbReference>
<evidence type="ECO:0000313" key="4">
    <source>
        <dbReference type="Proteomes" id="UP001148482"/>
    </source>
</evidence>